<protein>
    <submittedName>
        <fullName evidence="6">Transcriptional regulator</fullName>
    </submittedName>
</protein>
<dbReference type="EMBL" id="AP014936">
    <property type="protein sequence ID" value="BAU49118.1"/>
    <property type="molecule type" value="Genomic_DNA"/>
</dbReference>
<keyword evidence="3" id="KW-0238">DNA-binding</keyword>
<proteinExistence type="inferred from homology"/>
<evidence type="ECO:0000259" key="5">
    <source>
        <dbReference type="PROSITE" id="PS50931"/>
    </source>
</evidence>
<dbReference type="Pfam" id="PF03466">
    <property type="entry name" value="LysR_substrate"/>
    <property type="match status" value="1"/>
</dbReference>
<organism evidence="6 7">
    <name type="scientific">Sulfurifustis variabilis</name>
    <dbReference type="NCBI Taxonomy" id="1675686"/>
    <lineage>
        <taxon>Bacteria</taxon>
        <taxon>Pseudomonadati</taxon>
        <taxon>Pseudomonadota</taxon>
        <taxon>Gammaproteobacteria</taxon>
        <taxon>Acidiferrobacterales</taxon>
        <taxon>Acidiferrobacteraceae</taxon>
        <taxon>Sulfurifustis</taxon>
    </lineage>
</organism>
<dbReference type="KEGG" id="sva:SVA_2570"/>
<gene>
    <name evidence="6" type="ORF">SVA_2570</name>
</gene>
<comment type="similarity">
    <text evidence="1">Belongs to the LysR transcriptional regulatory family.</text>
</comment>
<dbReference type="InterPro" id="IPR036390">
    <property type="entry name" value="WH_DNA-bd_sf"/>
</dbReference>
<sequence>MDQLHCMRVFVRVVEQGSFARAAEDLDQSRSSVTTALGQLERRLGVRLLHRTTRRLSLTDEGRGYYERCVRILEDLSEAEESLYGARTAAKGRLKVSVPQSFAHLLFFPALPGFLARHPDLSLDVVFSDRAVNLVEEGIDCAVRAVAIPDDSTLVARHIASGKRITCAAPDYLAKRGEPNTIDALAEHDCVAFISPSTGRTLDWTFEQAGEVRRFTPRGRLGVTSLEAAASAAVAGLGVAQVPDILVFRALMAGQLRPLLLDVVAPTPSLVVVYPSNRYLTAKVRAFADFVAEWYPTQGWWPEIAALVRSRRKKP</sequence>
<dbReference type="InterPro" id="IPR058163">
    <property type="entry name" value="LysR-type_TF_proteobact-type"/>
</dbReference>
<dbReference type="InterPro" id="IPR000847">
    <property type="entry name" value="LysR_HTH_N"/>
</dbReference>
<dbReference type="RefSeq" id="WP_096461567.1">
    <property type="nucleotide sequence ID" value="NZ_AP014936.1"/>
</dbReference>
<evidence type="ECO:0000256" key="2">
    <source>
        <dbReference type="ARBA" id="ARBA00023015"/>
    </source>
</evidence>
<dbReference type="GO" id="GO:0006351">
    <property type="term" value="P:DNA-templated transcription"/>
    <property type="evidence" value="ECO:0007669"/>
    <property type="project" value="TreeGrafter"/>
</dbReference>
<keyword evidence="7" id="KW-1185">Reference proteome</keyword>
<feature type="domain" description="HTH lysR-type" evidence="5">
    <location>
        <begin position="1"/>
        <end position="59"/>
    </location>
</feature>
<dbReference type="AlphaFoldDB" id="A0A1B4V6H2"/>
<dbReference type="Pfam" id="PF00126">
    <property type="entry name" value="HTH_1"/>
    <property type="match status" value="1"/>
</dbReference>
<dbReference type="PROSITE" id="PS50931">
    <property type="entry name" value="HTH_LYSR"/>
    <property type="match status" value="1"/>
</dbReference>
<evidence type="ECO:0000256" key="4">
    <source>
        <dbReference type="ARBA" id="ARBA00023163"/>
    </source>
</evidence>
<dbReference type="PANTHER" id="PTHR30537">
    <property type="entry name" value="HTH-TYPE TRANSCRIPTIONAL REGULATOR"/>
    <property type="match status" value="1"/>
</dbReference>
<dbReference type="CDD" id="cd08422">
    <property type="entry name" value="PBP2_CrgA_like"/>
    <property type="match status" value="1"/>
</dbReference>
<keyword evidence="4" id="KW-0804">Transcription</keyword>
<dbReference type="InterPro" id="IPR036388">
    <property type="entry name" value="WH-like_DNA-bd_sf"/>
</dbReference>
<evidence type="ECO:0000313" key="6">
    <source>
        <dbReference type="EMBL" id="BAU49118.1"/>
    </source>
</evidence>
<reference evidence="6 7" key="1">
    <citation type="submission" date="2015-08" db="EMBL/GenBank/DDBJ databases">
        <title>Complete genome sequence of Sulfurifustis variabilis.</title>
        <authorList>
            <person name="Miura A."/>
            <person name="Kojima H."/>
            <person name="Fukui M."/>
        </authorList>
    </citation>
    <scope>NUCLEOTIDE SEQUENCE [LARGE SCALE GENOMIC DNA]</scope>
    <source>
        <strain evidence="7">skN76</strain>
    </source>
</reference>
<dbReference type="SUPFAM" id="SSF53850">
    <property type="entry name" value="Periplasmic binding protein-like II"/>
    <property type="match status" value="1"/>
</dbReference>
<dbReference type="PANTHER" id="PTHR30537:SF72">
    <property type="entry name" value="LYSR FAMILY TRANSCRIPTIONAL REGULATOR"/>
    <property type="match status" value="1"/>
</dbReference>
<dbReference type="GO" id="GO:0003700">
    <property type="term" value="F:DNA-binding transcription factor activity"/>
    <property type="evidence" value="ECO:0007669"/>
    <property type="project" value="InterPro"/>
</dbReference>
<dbReference type="FunFam" id="1.10.10.10:FF:000001">
    <property type="entry name" value="LysR family transcriptional regulator"/>
    <property type="match status" value="1"/>
</dbReference>
<dbReference type="GO" id="GO:0043565">
    <property type="term" value="F:sequence-specific DNA binding"/>
    <property type="evidence" value="ECO:0007669"/>
    <property type="project" value="TreeGrafter"/>
</dbReference>
<evidence type="ECO:0000256" key="1">
    <source>
        <dbReference type="ARBA" id="ARBA00009437"/>
    </source>
</evidence>
<dbReference type="InterPro" id="IPR005119">
    <property type="entry name" value="LysR_subst-bd"/>
</dbReference>
<keyword evidence="2" id="KW-0805">Transcription regulation</keyword>
<dbReference type="OrthoDB" id="9786526at2"/>
<dbReference type="SUPFAM" id="SSF46785">
    <property type="entry name" value="Winged helix' DNA-binding domain"/>
    <property type="match status" value="1"/>
</dbReference>
<dbReference type="Proteomes" id="UP000218899">
    <property type="component" value="Chromosome"/>
</dbReference>
<dbReference type="Gene3D" id="3.40.190.290">
    <property type="match status" value="1"/>
</dbReference>
<dbReference type="Gene3D" id="1.10.10.10">
    <property type="entry name" value="Winged helix-like DNA-binding domain superfamily/Winged helix DNA-binding domain"/>
    <property type="match status" value="1"/>
</dbReference>
<name>A0A1B4V6H2_9GAMM</name>
<evidence type="ECO:0000256" key="3">
    <source>
        <dbReference type="ARBA" id="ARBA00023125"/>
    </source>
</evidence>
<evidence type="ECO:0000313" key="7">
    <source>
        <dbReference type="Proteomes" id="UP000218899"/>
    </source>
</evidence>
<accession>A0A1B4V6H2</accession>